<dbReference type="SUPFAM" id="SSF49482">
    <property type="entry name" value="Aromatic compound dioxygenase"/>
    <property type="match status" value="1"/>
</dbReference>
<comment type="caution">
    <text evidence="4">The sequence shown here is derived from an EMBL/GenBank/DDBJ whole genome shotgun (WGS) entry which is preliminary data.</text>
</comment>
<feature type="compositionally biased region" description="Polar residues" evidence="1">
    <location>
        <begin position="256"/>
        <end position="271"/>
    </location>
</feature>
<dbReference type="PANTHER" id="PTHR34315">
    <property type="match status" value="1"/>
</dbReference>
<dbReference type="Pfam" id="PF00775">
    <property type="entry name" value="Dioxygenase_C"/>
    <property type="match status" value="1"/>
</dbReference>
<evidence type="ECO:0000259" key="3">
    <source>
        <dbReference type="Pfam" id="PF00775"/>
    </source>
</evidence>
<gene>
    <name evidence="5" type="ORF">EDS130_LOCUS29373</name>
    <name evidence="4" type="ORF">XAT740_LOCUS16348</name>
</gene>
<protein>
    <recommendedName>
        <fullName evidence="3">Intradiol ring-cleavage dioxygenases domain-containing protein</fullName>
    </recommendedName>
</protein>
<name>A0A814L9W2_ADIRI</name>
<dbReference type="AlphaFoldDB" id="A0A814L9W2"/>
<dbReference type="Proteomes" id="UP000663852">
    <property type="component" value="Unassembled WGS sequence"/>
</dbReference>
<dbReference type="OrthoDB" id="7776735at2759"/>
<dbReference type="InterPro" id="IPR015889">
    <property type="entry name" value="Intradiol_dOase_core"/>
</dbReference>
<evidence type="ECO:0000256" key="1">
    <source>
        <dbReference type="SAM" id="MobiDB-lite"/>
    </source>
</evidence>
<evidence type="ECO:0000313" key="6">
    <source>
        <dbReference type="Proteomes" id="UP000663828"/>
    </source>
</evidence>
<sequence>MAKFLALFTKITVLIALLHQSIASESLQRCRRDTTCVLTPEVTEGPYYWNTTLMRQNISEDRDGIPLRIQILVNDINTCTPIADAAVTMWHCDAGGIYSHYIQASQNVQNPQKDNSTFLRGILLTDANGLVTFDTIYPGWYIGRSIHIHVKVHLGGTYLNETSYYSGAKYVHTGQLFFNDSFSDLVNEQTPYTNHTGSRTLNSQDGIYASTKGYTLMAVQYANSSSGFSGGLTTTVTLAVQGLSSANTTTVASTTDGSQESTTSNSLTSSCGGHTGGRPFWFW</sequence>
<dbReference type="EMBL" id="CAJNOR010001039">
    <property type="protein sequence ID" value="CAF1062228.1"/>
    <property type="molecule type" value="Genomic_DNA"/>
</dbReference>
<dbReference type="Proteomes" id="UP000663828">
    <property type="component" value="Unassembled WGS sequence"/>
</dbReference>
<keyword evidence="2" id="KW-0732">Signal</keyword>
<dbReference type="GO" id="GO:0008199">
    <property type="term" value="F:ferric iron binding"/>
    <property type="evidence" value="ECO:0007669"/>
    <property type="project" value="InterPro"/>
</dbReference>
<dbReference type="PANTHER" id="PTHR34315:SF1">
    <property type="entry name" value="INTRADIOL RING-CLEAVAGE DIOXYGENASES DOMAIN-CONTAINING PROTEIN-RELATED"/>
    <property type="match status" value="1"/>
</dbReference>
<evidence type="ECO:0000313" key="4">
    <source>
        <dbReference type="EMBL" id="CAF1062228.1"/>
    </source>
</evidence>
<keyword evidence="6" id="KW-1185">Reference proteome</keyword>
<evidence type="ECO:0000256" key="2">
    <source>
        <dbReference type="SAM" id="SignalP"/>
    </source>
</evidence>
<evidence type="ECO:0000313" key="5">
    <source>
        <dbReference type="EMBL" id="CAF1277792.1"/>
    </source>
</evidence>
<feature type="chain" id="PRO_5035684728" description="Intradiol ring-cleavage dioxygenases domain-containing protein" evidence="2">
    <location>
        <begin position="24"/>
        <end position="283"/>
    </location>
</feature>
<feature type="region of interest" description="Disordered" evidence="1">
    <location>
        <begin position="249"/>
        <end position="271"/>
    </location>
</feature>
<feature type="domain" description="Intradiol ring-cleavage dioxygenases" evidence="3">
    <location>
        <begin position="44"/>
        <end position="142"/>
    </location>
</feature>
<dbReference type="EMBL" id="CAJNOJ010000198">
    <property type="protein sequence ID" value="CAF1277792.1"/>
    <property type="molecule type" value="Genomic_DNA"/>
</dbReference>
<dbReference type="InterPro" id="IPR000627">
    <property type="entry name" value="Intradiol_dOase_C"/>
</dbReference>
<feature type="signal peptide" evidence="2">
    <location>
        <begin position="1"/>
        <end position="23"/>
    </location>
</feature>
<dbReference type="Gene3D" id="2.60.130.10">
    <property type="entry name" value="Aromatic compound dioxygenase"/>
    <property type="match status" value="1"/>
</dbReference>
<organism evidence="4 6">
    <name type="scientific">Adineta ricciae</name>
    <name type="common">Rotifer</name>
    <dbReference type="NCBI Taxonomy" id="249248"/>
    <lineage>
        <taxon>Eukaryota</taxon>
        <taxon>Metazoa</taxon>
        <taxon>Spiralia</taxon>
        <taxon>Gnathifera</taxon>
        <taxon>Rotifera</taxon>
        <taxon>Eurotatoria</taxon>
        <taxon>Bdelloidea</taxon>
        <taxon>Adinetida</taxon>
        <taxon>Adinetidae</taxon>
        <taxon>Adineta</taxon>
    </lineage>
</organism>
<accession>A0A814L9W2</accession>
<reference evidence="4" key="1">
    <citation type="submission" date="2021-02" db="EMBL/GenBank/DDBJ databases">
        <authorList>
            <person name="Nowell W R."/>
        </authorList>
    </citation>
    <scope>NUCLEOTIDE SEQUENCE</scope>
</reference>
<proteinExistence type="predicted"/>
<dbReference type="CDD" id="cd03457">
    <property type="entry name" value="intradiol_dioxygenase_like"/>
    <property type="match status" value="1"/>
</dbReference>
<dbReference type="GO" id="GO:0016702">
    <property type="term" value="F:oxidoreductase activity, acting on single donors with incorporation of molecular oxygen, incorporation of two atoms of oxygen"/>
    <property type="evidence" value="ECO:0007669"/>
    <property type="project" value="InterPro"/>
</dbReference>